<proteinExistence type="predicted"/>
<reference evidence="2" key="1">
    <citation type="journal article" date="2022" name="bioRxiv">
        <title>Sequencing and chromosome-scale assembly of the giantPleurodeles waltlgenome.</title>
        <authorList>
            <person name="Brown T."/>
            <person name="Elewa A."/>
            <person name="Iarovenko S."/>
            <person name="Subramanian E."/>
            <person name="Araus A.J."/>
            <person name="Petzold A."/>
            <person name="Susuki M."/>
            <person name="Suzuki K.-i.T."/>
            <person name="Hayashi T."/>
            <person name="Toyoda A."/>
            <person name="Oliveira C."/>
            <person name="Osipova E."/>
            <person name="Leigh N.D."/>
            <person name="Simon A."/>
            <person name="Yun M.H."/>
        </authorList>
    </citation>
    <scope>NUCLEOTIDE SEQUENCE</scope>
    <source>
        <strain evidence="2">20211129_DDA</strain>
        <tissue evidence="2">Liver</tissue>
    </source>
</reference>
<dbReference type="AlphaFoldDB" id="A0AAV7PU95"/>
<evidence type="ECO:0000313" key="3">
    <source>
        <dbReference type="Proteomes" id="UP001066276"/>
    </source>
</evidence>
<feature type="signal peptide" evidence="1">
    <location>
        <begin position="1"/>
        <end position="29"/>
    </location>
</feature>
<comment type="caution">
    <text evidence="2">The sequence shown here is derived from an EMBL/GenBank/DDBJ whole genome shotgun (WGS) entry which is preliminary data.</text>
</comment>
<feature type="chain" id="PRO_5044000901" description="Secreted protein" evidence="1">
    <location>
        <begin position="30"/>
        <end position="67"/>
    </location>
</feature>
<accession>A0AAV7PU95</accession>
<evidence type="ECO:0000313" key="2">
    <source>
        <dbReference type="EMBL" id="KAJ1130779.1"/>
    </source>
</evidence>
<sequence length="67" mass="7647">MRASKMDQLGMVCVGLNVLGSWCWQPVRADCRYKEGDVLDCARDTLPRDYPCNYPCDQNGSNLEWCV</sequence>
<evidence type="ECO:0000256" key="1">
    <source>
        <dbReference type="SAM" id="SignalP"/>
    </source>
</evidence>
<name>A0AAV7PU95_PLEWA</name>
<keyword evidence="1" id="KW-0732">Signal</keyword>
<protein>
    <recommendedName>
        <fullName evidence="4">Secreted protein</fullName>
    </recommendedName>
</protein>
<gene>
    <name evidence="2" type="ORF">NDU88_009126</name>
</gene>
<evidence type="ECO:0008006" key="4">
    <source>
        <dbReference type="Google" id="ProtNLM"/>
    </source>
</evidence>
<dbReference type="EMBL" id="JANPWB010000011">
    <property type="protein sequence ID" value="KAJ1130779.1"/>
    <property type="molecule type" value="Genomic_DNA"/>
</dbReference>
<keyword evidence="3" id="KW-1185">Reference proteome</keyword>
<organism evidence="2 3">
    <name type="scientific">Pleurodeles waltl</name>
    <name type="common">Iberian ribbed newt</name>
    <dbReference type="NCBI Taxonomy" id="8319"/>
    <lineage>
        <taxon>Eukaryota</taxon>
        <taxon>Metazoa</taxon>
        <taxon>Chordata</taxon>
        <taxon>Craniata</taxon>
        <taxon>Vertebrata</taxon>
        <taxon>Euteleostomi</taxon>
        <taxon>Amphibia</taxon>
        <taxon>Batrachia</taxon>
        <taxon>Caudata</taxon>
        <taxon>Salamandroidea</taxon>
        <taxon>Salamandridae</taxon>
        <taxon>Pleurodelinae</taxon>
        <taxon>Pleurodeles</taxon>
    </lineage>
</organism>
<dbReference type="Proteomes" id="UP001066276">
    <property type="component" value="Chromosome 7"/>
</dbReference>